<dbReference type="GO" id="GO:0016625">
    <property type="term" value="F:oxidoreductase activity, acting on the aldehyde or oxo group of donors, iron-sulfur protein as acceptor"/>
    <property type="evidence" value="ECO:0007669"/>
    <property type="project" value="InterPro"/>
</dbReference>
<dbReference type="GO" id="GO:0046872">
    <property type="term" value="F:metal ion binding"/>
    <property type="evidence" value="ECO:0007669"/>
    <property type="project" value="UniProtKB-KW"/>
</dbReference>
<comment type="subunit">
    <text evidence="2">Heterotetramer of one alpha, one beta, one delta and one gamma chain.</text>
</comment>
<dbReference type="InterPro" id="IPR017896">
    <property type="entry name" value="4Fe4S_Fe-S-bd"/>
</dbReference>
<dbReference type="NCBIfam" id="TIGR02179">
    <property type="entry name" value="PorD_KorD"/>
    <property type="match status" value="1"/>
</dbReference>
<dbReference type="STRING" id="1839936.SBU_001237"/>
<dbReference type="PROSITE" id="PS00198">
    <property type="entry name" value="4FE4S_FER_1"/>
    <property type="match status" value="1"/>
</dbReference>
<dbReference type="Proteomes" id="UP000885936">
    <property type="component" value="Unassembled WGS sequence"/>
</dbReference>
<keyword evidence="14" id="KW-1185">Reference proteome</keyword>
<dbReference type="Gene3D" id="3.30.70.20">
    <property type="match status" value="2"/>
</dbReference>
<dbReference type="AlphaFoldDB" id="A0A1F2P3U1"/>
<sequence length="80" mass="8959">MKVKMAISYPTVGASGRTGDWRVFRPVINQKLCIHCYNCYVFCPEGTISPELGVDYEYCKGCGICANECPSKAIRMVKEE</sequence>
<dbReference type="InterPro" id="IPR017900">
    <property type="entry name" value="4Fe4S_Fe_S_CS"/>
</dbReference>
<comment type="cofactor">
    <cofactor evidence="1">
        <name>[4Fe-4S] cluster</name>
        <dbReference type="ChEBI" id="CHEBI:49883"/>
    </cofactor>
</comment>
<dbReference type="Proteomes" id="UP000185779">
    <property type="component" value="Unassembled WGS sequence"/>
</dbReference>
<keyword evidence="5" id="KW-0479">Metal-binding</keyword>
<evidence type="ECO:0000256" key="2">
    <source>
        <dbReference type="ARBA" id="ARBA00011595"/>
    </source>
</evidence>
<dbReference type="InterPro" id="IPR011898">
    <property type="entry name" value="PorD_KorD"/>
</dbReference>
<evidence type="ECO:0000256" key="4">
    <source>
        <dbReference type="ARBA" id="ARBA00022485"/>
    </source>
</evidence>
<accession>A0A1F2P3U1</accession>
<dbReference type="PANTHER" id="PTHR43724">
    <property type="entry name" value="PYRUVATE SYNTHASE SUBUNIT PORD"/>
    <property type="match status" value="1"/>
</dbReference>
<dbReference type="Pfam" id="PF12837">
    <property type="entry name" value="Fer4_6"/>
    <property type="match status" value="1"/>
</dbReference>
<keyword evidence="3" id="KW-0813">Transport</keyword>
<dbReference type="Pfam" id="PF00037">
    <property type="entry name" value="Fer4"/>
    <property type="match status" value="1"/>
</dbReference>
<dbReference type="PANTHER" id="PTHR43724:SF1">
    <property type="entry name" value="PYRUVATE SYNTHASE SUBUNIT PORD"/>
    <property type="match status" value="1"/>
</dbReference>
<evidence type="ECO:0000256" key="6">
    <source>
        <dbReference type="ARBA" id="ARBA00022737"/>
    </source>
</evidence>
<evidence type="ECO:0000313" key="13">
    <source>
        <dbReference type="EMBL" id="OFV65828.1"/>
    </source>
</evidence>
<reference evidence="13 14" key="1">
    <citation type="submission" date="2016-05" db="EMBL/GenBank/DDBJ databases">
        <title>Microbial consortia oxidize butane by reversing methanogenesis.</title>
        <authorList>
            <person name="Laso-Perez R."/>
            <person name="Richter M."/>
            <person name="Wegener G."/>
            <person name="Musat F."/>
        </authorList>
    </citation>
    <scope>NUCLEOTIDE SEQUENCE [LARGE SCALE GENOMIC DNA]</scope>
    <source>
        <strain evidence="13">BOX1</strain>
    </source>
</reference>
<keyword evidence="4" id="KW-0004">4Fe-4S</keyword>
<feature type="domain" description="4Fe-4S ferredoxin-type" evidence="10">
    <location>
        <begin position="24"/>
        <end position="49"/>
    </location>
</feature>
<evidence type="ECO:0000259" key="10">
    <source>
        <dbReference type="PROSITE" id="PS51379"/>
    </source>
</evidence>
<dbReference type="SUPFAM" id="SSF54862">
    <property type="entry name" value="4Fe-4S ferredoxins"/>
    <property type="match status" value="1"/>
</dbReference>
<evidence type="ECO:0000256" key="3">
    <source>
        <dbReference type="ARBA" id="ARBA00022448"/>
    </source>
</evidence>
<dbReference type="EMBL" id="DQZR01000006">
    <property type="protein sequence ID" value="HDM35639.1"/>
    <property type="molecule type" value="Genomic_DNA"/>
</dbReference>
<keyword evidence="6" id="KW-0677">Repeat</keyword>
<evidence type="ECO:0000256" key="7">
    <source>
        <dbReference type="ARBA" id="ARBA00022982"/>
    </source>
</evidence>
<organism evidence="13 14">
    <name type="scientific">Candidatus Syntropharchaeum butanivorans</name>
    <dbReference type="NCBI Taxonomy" id="1839936"/>
    <lineage>
        <taxon>Archaea</taxon>
        <taxon>Methanobacteriati</taxon>
        <taxon>Methanobacteriota</taxon>
        <taxon>Stenosarchaea group</taxon>
        <taxon>Methanomicrobia</taxon>
        <taxon>Methanosarcinales</taxon>
        <taxon>ANME-2 cluster</taxon>
        <taxon>Candidatus Syntropharchaeum</taxon>
    </lineage>
</organism>
<dbReference type="EMBL" id="DRIE01000021">
    <property type="protein sequence ID" value="HEC56541.1"/>
    <property type="molecule type" value="Genomic_DNA"/>
</dbReference>
<evidence type="ECO:0000313" key="12">
    <source>
        <dbReference type="EMBL" id="HEC56541.1"/>
    </source>
</evidence>
<dbReference type="EMBL" id="LYOR01000006">
    <property type="protein sequence ID" value="OFV65828.1"/>
    <property type="molecule type" value="Genomic_DNA"/>
</dbReference>
<evidence type="ECO:0000313" key="14">
    <source>
        <dbReference type="Proteomes" id="UP000185779"/>
    </source>
</evidence>
<comment type="caution">
    <text evidence="13">The sequence shown here is derived from an EMBL/GenBank/DDBJ whole genome shotgun (WGS) entry which is preliminary data.</text>
</comment>
<dbReference type="Proteomes" id="UP000885863">
    <property type="component" value="Unassembled WGS sequence"/>
</dbReference>
<feature type="domain" description="4Fe-4S ferredoxin-type" evidence="10">
    <location>
        <begin position="50"/>
        <end position="79"/>
    </location>
</feature>
<dbReference type="GO" id="GO:0051539">
    <property type="term" value="F:4 iron, 4 sulfur cluster binding"/>
    <property type="evidence" value="ECO:0007669"/>
    <property type="project" value="UniProtKB-KW"/>
</dbReference>
<name>A0A1F2P3U1_9EURY</name>
<evidence type="ECO:0000313" key="11">
    <source>
        <dbReference type="EMBL" id="HDM35639.1"/>
    </source>
</evidence>
<protein>
    <submittedName>
        <fullName evidence="11">4Fe-4S dicluster domain-containing protein</fullName>
    </submittedName>
    <submittedName>
        <fullName evidence="13">Ferredoxin</fullName>
    </submittedName>
</protein>
<proteinExistence type="predicted"/>
<gene>
    <name evidence="11" type="ORF">ENG09_00090</name>
    <name evidence="12" type="ORF">ENI32_01450</name>
    <name evidence="13" type="ORF">SBU_001237</name>
</gene>
<evidence type="ECO:0000256" key="1">
    <source>
        <dbReference type="ARBA" id="ARBA00001966"/>
    </source>
</evidence>
<keyword evidence="7" id="KW-0249">Electron transport</keyword>
<reference evidence="11" key="2">
    <citation type="journal article" date="2020" name="mSystems">
        <title>Genome- and Community-Level Interaction Insights into Carbon Utilization and Element Cycling Functions of Hydrothermarchaeota in Hydrothermal Sediment.</title>
        <authorList>
            <person name="Zhou Z."/>
            <person name="Liu Y."/>
            <person name="Xu W."/>
            <person name="Pan J."/>
            <person name="Luo Z.H."/>
            <person name="Li M."/>
        </authorList>
    </citation>
    <scope>NUCLEOTIDE SEQUENCE [LARGE SCALE GENOMIC DNA]</scope>
    <source>
        <strain evidence="11">HyVt-185</strain>
        <strain evidence="12">HyVt-386</strain>
    </source>
</reference>
<keyword evidence="8" id="KW-0408">Iron</keyword>
<keyword evidence="9" id="KW-0411">Iron-sulfur</keyword>
<evidence type="ECO:0000256" key="8">
    <source>
        <dbReference type="ARBA" id="ARBA00023004"/>
    </source>
</evidence>
<evidence type="ECO:0000256" key="9">
    <source>
        <dbReference type="ARBA" id="ARBA00023014"/>
    </source>
</evidence>
<dbReference type="PROSITE" id="PS51379">
    <property type="entry name" value="4FE4S_FER_2"/>
    <property type="match status" value="2"/>
</dbReference>
<evidence type="ECO:0000256" key="5">
    <source>
        <dbReference type="ARBA" id="ARBA00022723"/>
    </source>
</evidence>